<dbReference type="EMBL" id="KB644411">
    <property type="protein sequence ID" value="EPS29048.1"/>
    <property type="molecule type" value="Genomic_DNA"/>
</dbReference>
<protein>
    <submittedName>
        <fullName evidence="1">Uncharacterized protein</fullName>
    </submittedName>
</protein>
<name>S8ASI8_PENO1</name>
<reference evidence="1 2" key="1">
    <citation type="journal article" date="2013" name="PLoS ONE">
        <title>Genomic and secretomic analyses reveal unique features of the lignocellulolytic enzyme system of Penicillium decumbens.</title>
        <authorList>
            <person name="Liu G."/>
            <person name="Zhang L."/>
            <person name="Wei X."/>
            <person name="Zou G."/>
            <person name="Qin Y."/>
            <person name="Ma L."/>
            <person name="Li J."/>
            <person name="Zheng H."/>
            <person name="Wang S."/>
            <person name="Wang C."/>
            <person name="Xun L."/>
            <person name="Zhao G.-P."/>
            <person name="Zhou Z."/>
            <person name="Qu Y."/>
        </authorList>
    </citation>
    <scope>NUCLEOTIDE SEQUENCE [LARGE SCALE GENOMIC DNA]</scope>
    <source>
        <strain evidence="2">114-2 / CGMCC 5302</strain>
    </source>
</reference>
<keyword evidence="2" id="KW-1185">Reference proteome</keyword>
<dbReference type="HOGENOM" id="CLU_2427742_0_0_1"/>
<evidence type="ECO:0000313" key="2">
    <source>
        <dbReference type="Proteomes" id="UP000019376"/>
    </source>
</evidence>
<proteinExistence type="predicted"/>
<gene>
    <name evidence="1" type="ORF">PDE_03995</name>
</gene>
<organism evidence="1 2">
    <name type="scientific">Penicillium oxalicum (strain 114-2 / CGMCC 5302)</name>
    <name type="common">Penicillium decumbens</name>
    <dbReference type="NCBI Taxonomy" id="933388"/>
    <lineage>
        <taxon>Eukaryota</taxon>
        <taxon>Fungi</taxon>
        <taxon>Dikarya</taxon>
        <taxon>Ascomycota</taxon>
        <taxon>Pezizomycotina</taxon>
        <taxon>Eurotiomycetes</taxon>
        <taxon>Eurotiomycetidae</taxon>
        <taxon>Eurotiales</taxon>
        <taxon>Aspergillaceae</taxon>
        <taxon>Penicillium</taxon>
    </lineage>
</organism>
<dbReference type="Proteomes" id="UP000019376">
    <property type="component" value="Unassembled WGS sequence"/>
</dbReference>
<dbReference type="AlphaFoldDB" id="S8ASI8"/>
<sequence>MRLQTRPYSFLRLAISPRALFLILLGMIQRRLQVQAAHAPARLLWRLFWLAWFPASIDITIGETPTTKVQFPTTTRILRSRKRPPVSTQSN</sequence>
<accession>S8ASI8</accession>
<evidence type="ECO:0000313" key="1">
    <source>
        <dbReference type="EMBL" id="EPS29048.1"/>
    </source>
</evidence>